<dbReference type="InterPro" id="IPR020864">
    <property type="entry name" value="MACPF"/>
</dbReference>
<comment type="caution">
    <text evidence="2">The sequence shown here is derived from an EMBL/GenBank/DDBJ whole genome shotgun (WGS) entry which is preliminary data.</text>
</comment>
<dbReference type="PROSITE" id="PS51412">
    <property type="entry name" value="MACPF_2"/>
    <property type="match status" value="1"/>
</dbReference>
<dbReference type="EMBL" id="QLLR01000040">
    <property type="protein sequence ID" value="RAJ22176.1"/>
    <property type="molecule type" value="Genomic_DNA"/>
</dbReference>
<dbReference type="Gene3D" id="3.30.420.400">
    <property type="match status" value="1"/>
</dbReference>
<organism evidence="2 3">
    <name type="scientific">Pedobacter cryoconitis</name>
    <dbReference type="NCBI Taxonomy" id="188932"/>
    <lineage>
        <taxon>Bacteria</taxon>
        <taxon>Pseudomonadati</taxon>
        <taxon>Bacteroidota</taxon>
        <taxon>Sphingobacteriia</taxon>
        <taxon>Sphingobacteriales</taxon>
        <taxon>Sphingobacteriaceae</taxon>
        <taxon>Pedobacter</taxon>
    </lineage>
</organism>
<dbReference type="InterPro" id="IPR048467">
    <property type="entry name" value="MACPF_D3"/>
</dbReference>
<gene>
    <name evidence="2" type="ORF">LY11_04868</name>
</gene>
<dbReference type="Gene3D" id="3.30.160.840">
    <property type="match status" value="1"/>
</dbReference>
<dbReference type="Proteomes" id="UP000249754">
    <property type="component" value="Unassembled WGS sequence"/>
</dbReference>
<name>A0A327RZ17_9SPHI</name>
<dbReference type="AlphaFoldDB" id="A0A327RZ17"/>
<reference evidence="2 3" key="1">
    <citation type="submission" date="2018-06" db="EMBL/GenBank/DDBJ databases">
        <title>Genomic Encyclopedia of Archaeal and Bacterial Type Strains, Phase II (KMG-II): from individual species to whole genera.</title>
        <authorList>
            <person name="Goeker M."/>
        </authorList>
    </citation>
    <scope>NUCLEOTIDE SEQUENCE [LARGE SCALE GENOMIC DNA]</scope>
    <source>
        <strain evidence="2 3">DSM 14825</strain>
    </source>
</reference>
<dbReference type="Pfam" id="PF20785">
    <property type="entry name" value="MACPF_D3"/>
    <property type="match status" value="1"/>
</dbReference>
<protein>
    <recommendedName>
        <fullName evidence="1">MACPF domain-containing protein</fullName>
    </recommendedName>
</protein>
<evidence type="ECO:0000313" key="2">
    <source>
        <dbReference type="EMBL" id="RAJ22176.1"/>
    </source>
</evidence>
<dbReference type="RefSeq" id="WP_111636171.1">
    <property type="nucleotide sequence ID" value="NZ_QLLR01000040.1"/>
</dbReference>
<feature type="domain" description="MACPF" evidence="1">
    <location>
        <begin position="1"/>
        <end position="233"/>
    </location>
</feature>
<evidence type="ECO:0000259" key="1">
    <source>
        <dbReference type="PROSITE" id="PS51412"/>
    </source>
</evidence>
<evidence type="ECO:0000313" key="3">
    <source>
        <dbReference type="Proteomes" id="UP000249754"/>
    </source>
</evidence>
<accession>A0A327RZ17</accession>
<proteinExistence type="predicted"/>
<dbReference type="OrthoDB" id="1418235at2"/>
<sequence>MDEVFSSIVVNENKRIFGELSVKIKGVSYSFLNTTNVKGQIATKYLDKTFLNQIYNNPMGEFADTYGYFILTDFLTGGKTDAVYSGVYEKSTSDATKETDMDNSINASYGFKAGKDAEGKISGDFGFGKKSNGSTSISKEISDFAMSVKTVGGSKTFGNFTVPKKVEDVDINLSSWMASLNDLSTHKLIGINDNGLSPITDYILEENFKQGLQKHHLGQMDVRMFQEPKIEIRKIRINNQLASVCMYLVTRFGDLIMFESTTPNDGYIQIGDNQRFMEIANRFKGNKGDYYKMKITANPAEFYLGSSKTVNVQFLGLKEGEMKKFTDPNSKITYLFQSGDNKKLAYAIHDDYVLDTYGIRVWFNSIPIENIDPRTLTQYTIIGL</sequence>